<organism evidence="12 13">
    <name type="scientific">Rotaria sordida</name>
    <dbReference type="NCBI Taxonomy" id="392033"/>
    <lineage>
        <taxon>Eukaryota</taxon>
        <taxon>Metazoa</taxon>
        <taxon>Spiralia</taxon>
        <taxon>Gnathifera</taxon>
        <taxon>Rotifera</taxon>
        <taxon>Eurotatoria</taxon>
        <taxon>Bdelloidea</taxon>
        <taxon>Philodinida</taxon>
        <taxon>Philodinidae</taxon>
        <taxon>Rotaria</taxon>
    </lineage>
</organism>
<dbReference type="SMART" id="SM00175">
    <property type="entry name" value="RAB"/>
    <property type="match status" value="1"/>
</dbReference>
<feature type="non-terminal residue" evidence="12">
    <location>
        <position position="851"/>
    </location>
</feature>
<comment type="caution">
    <text evidence="12">The sequence shown here is derived from an EMBL/GenBank/DDBJ whole genome shotgun (WGS) entry which is preliminary data.</text>
</comment>
<evidence type="ECO:0000256" key="2">
    <source>
        <dbReference type="ARBA" id="ARBA00022614"/>
    </source>
</evidence>
<comment type="catalytic activity">
    <reaction evidence="8">
        <text>L-threonyl-[protein] + ATP = O-phospho-L-threonyl-[protein] + ADP + H(+)</text>
        <dbReference type="Rhea" id="RHEA:46608"/>
        <dbReference type="Rhea" id="RHEA-COMP:11060"/>
        <dbReference type="Rhea" id="RHEA-COMP:11605"/>
        <dbReference type="ChEBI" id="CHEBI:15378"/>
        <dbReference type="ChEBI" id="CHEBI:30013"/>
        <dbReference type="ChEBI" id="CHEBI:30616"/>
        <dbReference type="ChEBI" id="CHEBI:61977"/>
        <dbReference type="ChEBI" id="CHEBI:456216"/>
        <dbReference type="EC" id="2.7.11.1"/>
    </reaction>
</comment>
<dbReference type="PANTHER" id="PTHR45752">
    <property type="entry name" value="LEUCINE-RICH REPEAT-CONTAINING"/>
    <property type="match status" value="1"/>
</dbReference>
<dbReference type="Gene3D" id="3.40.50.300">
    <property type="entry name" value="P-loop containing nucleotide triphosphate hydrolases"/>
    <property type="match status" value="1"/>
</dbReference>
<keyword evidence="3" id="KW-0808">Transferase</keyword>
<dbReference type="SUPFAM" id="SSF52058">
    <property type="entry name" value="L domain-like"/>
    <property type="match status" value="1"/>
</dbReference>
<name>A0A819TBG0_9BILA</name>
<keyword evidence="6" id="KW-0418">Kinase</keyword>
<gene>
    <name evidence="12" type="ORF">JBS370_LOCUS30480</name>
</gene>
<evidence type="ECO:0000313" key="13">
    <source>
        <dbReference type="Proteomes" id="UP000663836"/>
    </source>
</evidence>
<dbReference type="Pfam" id="PF16095">
    <property type="entry name" value="COR-A"/>
    <property type="match status" value="1"/>
</dbReference>
<keyword evidence="2" id="KW-0433">Leucine-rich repeat</keyword>
<dbReference type="PRINTS" id="PR00449">
    <property type="entry name" value="RASTRNSFRMNG"/>
</dbReference>
<dbReference type="SMART" id="SM00369">
    <property type="entry name" value="LRR_TYP"/>
    <property type="match status" value="2"/>
</dbReference>
<keyword evidence="4" id="KW-0677">Repeat</keyword>
<dbReference type="InterPro" id="IPR032675">
    <property type="entry name" value="LRR_dom_sf"/>
</dbReference>
<dbReference type="AlphaFoldDB" id="A0A819TBG0"/>
<sequence length="851" mass="98172">KRPIAPSTSKLISSNDKNLDIHLVDYYIRRWLDLSAYITCFHSTNFYNKDSLSQNLFQENTIPFYSSYMDTDLYTDLNTGLMSIKINTKFPFRTDEKGQFGKYGECYYCCLLRKDEIIDKSDMPLKKCVKSVGDYATSIFYFELYQNEKNANDDHLLLDDNFFLKFNGLEIIDITNIIIDRFRLSNHNLYCLQNLSYLSLKNNDLSRIAVDFKYLYRLNYLKLIENPLKSLPKNCFSPKSLETVELCKLGQLVDIDSNAEFSSQLKILLITESILTTLPYTLSTCGLNKLKKFALNGVPWWGATGLSVNEIIEYDSFRRRFEIYVDDDELKKIHHMYDIDLNGYLSYSEINLMNAHMYRYIPRSAPNISSVEPTDSNDSNSLRQEPLLNDLSGIPSVIFQLDSLTEFSLEYQGIKFIPDAIKNLKNLLKLNLNYCIELETLSAYVGCLSLQELNLNGCVSLKTPPIEITRRGHIETMAFLKRLLSGSTSCKRTKLMLVGLGGAGKTSLVRAFLKSYSDTPPTVTDGIDIVKWRVSLVEQNNYLEFSVWDFAGQSVYYHTHQFFLAKQAIYVVAWNMRLGAEHAGLDFWLSSIRCHAPNAPIFVVGTHIDLVIRADLREEDLQRRFPQIVGFFNVSTTKGDNLNELIETIIKTALKLPHMDKLIPKAWLNFEISISKCHHHILKYDEVIKIARQSGIFDLSEVLQSVQFLHDLGSLQYFSSEHLKNYVVVNPQWIIDVMACIVSINNYRVNDGRLFHSDISDIWKKYPSDLHAWILKLTEAFDLTCAVPNQGMNLVPCLLPEKEPQHIWNDENDDRLREMKITYTFDYLPGMLCRYQRHLGIYKLDSETSTS</sequence>
<dbReference type="Gene3D" id="1.10.10.10">
    <property type="entry name" value="Winged helix-like DNA-binding domain superfamily/Winged helix DNA-binding domain"/>
    <property type="match status" value="1"/>
</dbReference>
<dbReference type="GO" id="GO:0005509">
    <property type="term" value="F:calcium ion binding"/>
    <property type="evidence" value="ECO:0007669"/>
    <property type="project" value="InterPro"/>
</dbReference>
<dbReference type="InterPro" id="IPR020859">
    <property type="entry name" value="ROC"/>
</dbReference>
<evidence type="ECO:0000256" key="6">
    <source>
        <dbReference type="ARBA" id="ARBA00022777"/>
    </source>
</evidence>
<dbReference type="GO" id="GO:0005524">
    <property type="term" value="F:ATP binding"/>
    <property type="evidence" value="ECO:0007669"/>
    <property type="project" value="UniProtKB-KW"/>
</dbReference>
<dbReference type="InterPro" id="IPR050715">
    <property type="entry name" value="LRR-SigEffector_domain"/>
</dbReference>
<dbReference type="Gene3D" id="3.80.10.10">
    <property type="entry name" value="Ribonuclease Inhibitor"/>
    <property type="match status" value="2"/>
</dbReference>
<dbReference type="EC" id="2.7.11.1" evidence="1"/>
<dbReference type="GO" id="GO:0009966">
    <property type="term" value="P:regulation of signal transduction"/>
    <property type="evidence" value="ECO:0007669"/>
    <property type="project" value="UniProtKB-ARBA"/>
</dbReference>
<dbReference type="PANTHER" id="PTHR45752:SF195">
    <property type="entry name" value="LEUCINE-RICH REPEAT (LRR) FAMILY PROTEIN-RELATED"/>
    <property type="match status" value="1"/>
</dbReference>
<evidence type="ECO:0000256" key="7">
    <source>
        <dbReference type="ARBA" id="ARBA00022840"/>
    </source>
</evidence>
<evidence type="ECO:0000256" key="8">
    <source>
        <dbReference type="ARBA" id="ARBA00047899"/>
    </source>
</evidence>
<evidence type="ECO:0000259" key="10">
    <source>
        <dbReference type="PROSITE" id="PS50222"/>
    </source>
</evidence>
<dbReference type="InterPro" id="IPR003591">
    <property type="entry name" value="Leu-rich_rpt_typical-subtyp"/>
</dbReference>
<evidence type="ECO:0000256" key="4">
    <source>
        <dbReference type="ARBA" id="ARBA00022737"/>
    </source>
</evidence>
<evidence type="ECO:0000256" key="1">
    <source>
        <dbReference type="ARBA" id="ARBA00012513"/>
    </source>
</evidence>
<keyword evidence="5" id="KW-0547">Nucleotide-binding</keyword>
<dbReference type="GO" id="GO:0016301">
    <property type="term" value="F:kinase activity"/>
    <property type="evidence" value="ECO:0007669"/>
    <property type="project" value="UniProtKB-KW"/>
</dbReference>
<dbReference type="Pfam" id="PF08477">
    <property type="entry name" value="Roc"/>
    <property type="match status" value="1"/>
</dbReference>
<dbReference type="InterPro" id="IPR032171">
    <property type="entry name" value="COR-A"/>
</dbReference>
<dbReference type="InterPro" id="IPR036388">
    <property type="entry name" value="WH-like_DNA-bd_sf"/>
</dbReference>
<comment type="catalytic activity">
    <reaction evidence="9">
        <text>L-seryl-[protein] + ATP = O-phospho-L-seryl-[protein] + ADP + H(+)</text>
        <dbReference type="Rhea" id="RHEA:17989"/>
        <dbReference type="Rhea" id="RHEA-COMP:9863"/>
        <dbReference type="Rhea" id="RHEA-COMP:11604"/>
        <dbReference type="ChEBI" id="CHEBI:15378"/>
        <dbReference type="ChEBI" id="CHEBI:29999"/>
        <dbReference type="ChEBI" id="CHEBI:30616"/>
        <dbReference type="ChEBI" id="CHEBI:83421"/>
        <dbReference type="ChEBI" id="CHEBI:456216"/>
        <dbReference type="EC" id="2.7.11.1"/>
    </reaction>
</comment>
<proteinExistence type="predicted"/>
<dbReference type="InterPro" id="IPR002048">
    <property type="entry name" value="EF_hand_dom"/>
</dbReference>
<dbReference type="Proteomes" id="UP000663836">
    <property type="component" value="Unassembled WGS sequence"/>
</dbReference>
<evidence type="ECO:0000256" key="5">
    <source>
        <dbReference type="ARBA" id="ARBA00022741"/>
    </source>
</evidence>
<dbReference type="PROSITE" id="PS51424">
    <property type="entry name" value="ROC"/>
    <property type="match status" value="1"/>
</dbReference>
<dbReference type="Gene3D" id="3.30.70.1390">
    <property type="entry name" value="ROC domain from the Parkinson's disease-associated leucine-rich repeat kinase 2"/>
    <property type="match status" value="1"/>
</dbReference>
<accession>A0A819TBG0</accession>
<dbReference type="EMBL" id="CAJOBD010007055">
    <property type="protein sequence ID" value="CAF4077014.1"/>
    <property type="molecule type" value="Genomic_DNA"/>
</dbReference>
<dbReference type="SUPFAM" id="SSF52540">
    <property type="entry name" value="P-loop containing nucleoside triphosphate hydrolases"/>
    <property type="match status" value="1"/>
</dbReference>
<evidence type="ECO:0000313" key="12">
    <source>
        <dbReference type="EMBL" id="CAF4077014.1"/>
    </source>
</evidence>
<evidence type="ECO:0000256" key="9">
    <source>
        <dbReference type="ARBA" id="ARBA00048679"/>
    </source>
</evidence>
<feature type="domain" description="EF-hand" evidence="10">
    <location>
        <begin position="325"/>
        <end position="360"/>
    </location>
</feature>
<feature type="domain" description="Roc" evidence="11">
    <location>
        <begin position="486"/>
        <end position="656"/>
    </location>
</feature>
<evidence type="ECO:0000256" key="3">
    <source>
        <dbReference type="ARBA" id="ARBA00022679"/>
    </source>
</evidence>
<evidence type="ECO:0000259" key="11">
    <source>
        <dbReference type="PROSITE" id="PS51424"/>
    </source>
</evidence>
<protein>
    <recommendedName>
        <fullName evidence="1">non-specific serine/threonine protein kinase</fullName>
        <ecNumber evidence="1">2.7.11.1</ecNumber>
    </recommendedName>
</protein>
<dbReference type="PROSITE" id="PS50222">
    <property type="entry name" value="EF_HAND_2"/>
    <property type="match status" value="1"/>
</dbReference>
<keyword evidence="7" id="KW-0067">ATP-binding</keyword>
<reference evidence="12" key="1">
    <citation type="submission" date="2021-02" db="EMBL/GenBank/DDBJ databases">
        <authorList>
            <person name="Nowell W R."/>
        </authorList>
    </citation>
    <scope>NUCLEOTIDE SEQUENCE</scope>
</reference>
<dbReference type="InterPro" id="IPR027417">
    <property type="entry name" value="P-loop_NTPase"/>
</dbReference>